<proteinExistence type="predicted"/>
<evidence type="ECO:0000259" key="3">
    <source>
        <dbReference type="Pfam" id="PF05426"/>
    </source>
</evidence>
<name>E8V1H6_TERSS</name>
<dbReference type="GO" id="GO:0016829">
    <property type="term" value="F:lyase activity"/>
    <property type="evidence" value="ECO:0007669"/>
    <property type="project" value="UniProtKB-KW"/>
</dbReference>
<accession>E8V1H6</accession>
<dbReference type="AlphaFoldDB" id="E8V1H6"/>
<evidence type="ECO:0000313" key="4">
    <source>
        <dbReference type="EMBL" id="ADV81171.1"/>
    </source>
</evidence>
<dbReference type="InterPro" id="IPR008397">
    <property type="entry name" value="Alginate_lyase_dom"/>
</dbReference>
<evidence type="ECO:0000256" key="2">
    <source>
        <dbReference type="ARBA" id="ARBA00023239"/>
    </source>
</evidence>
<dbReference type="STRING" id="401053.AciPR4_0334"/>
<feature type="domain" description="Alginate lyase" evidence="3">
    <location>
        <begin position="61"/>
        <end position="331"/>
    </location>
</feature>
<dbReference type="KEGG" id="tsa:AciPR4_0334"/>
<protein>
    <recommendedName>
        <fullName evidence="3">Alginate lyase domain-containing protein</fullName>
    </recommendedName>
</protein>
<dbReference type="SUPFAM" id="SSF48230">
    <property type="entry name" value="Chondroitin AC/alginate lyase"/>
    <property type="match status" value="1"/>
</dbReference>
<keyword evidence="2" id="KW-0456">Lyase</keyword>
<sequence length="395" mass="44785">MEKINRRTFLAGSAATCASLAYAQKSPPETSGYALVARQDRKRILQRAFEALKLQPATITAFPSSRSPGGPHDFFSESDYFWPDPKNPAGPYKERDGQSNPDNFTGHRKAMLALSMAVPQLTAAWLLTGKKIYADHALAHLRAWFVTPETRMTPNLEFGQGVRQGVTGRSYGIIDTLHLVEVARAATLLQNRALTATDSAAIKTWFTTYLDWMKTSEKGMRERDAANNHSVAWALQASEFARLIGDENTRDELRVRYRTLLLQQMAGNGSYPRELARTKPYGYSIFNFDVMAGLCWSLGREAEERWQTPDGRGMCRAAEFLYPFLKDKSTWTYAKDVQHFDFWPVRSPGLLFCGLACAKPEYLDLWKSLDPDPKNPEIIRNFPIRQPLLWMQNVN</sequence>
<dbReference type="GO" id="GO:0042597">
    <property type="term" value="C:periplasmic space"/>
    <property type="evidence" value="ECO:0007669"/>
    <property type="project" value="InterPro"/>
</dbReference>
<dbReference type="Gene3D" id="1.50.10.100">
    <property type="entry name" value="Chondroitin AC/alginate lyase"/>
    <property type="match status" value="1"/>
</dbReference>
<dbReference type="PROSITE" id="PS51318">
    <property type="entry name" value="TAT"/>
    <property type="match status" value="1"/>
</dbReference>
<evidence type="ECO:0000256" key="1">
    <source>
        <dbReference type="ARBA" id="ARBA00022729"/>
    </source>
</evidence>
<gene>
    <name evidence="4" type="ordered locus">AciPR4_0334</name>
</gene>
<keyword evidence="1" id="KW-0732">Signal</keyword>
<organism evidence="4 5">
    <name type="scientific">Terriglobus saanensis (strain ATCC BAA-1853 / DSM 23119 / SP1PR4)</name>
    <dbReference type="NCBI Taxonomy" id="401053"/>
    <lineage>
        <taxon>Bacteria</taxon>
        <taxon>Pseudomonadati</taxon>
        <taxon>Acidobacteriota</taxon>
        <taxon>Terriglobia</taxon>
        <taxon>Terriglobales</taxon>
        <taxon>Acidobacteriaceae</taxon>
        <taxon>Terriglobus</taxon>
    </lineage>
</organism>
<dbReference type="Pfam" id="PF05426">
    <property type="entry name" value="Alginate_lyase"/>
    <property type="match status" value="1"/>
</dbReference>
<dbReference type="EMBL" id="CP002467">
    <property type="protein sequence ID" value="ADV81171.1"/>
    <property type="molecule type" value="Genomic_DNA"/>
</dbReference>
<dbReference type="OrthoDB" id="428577at2"/>
<evidence type="ECO:0000313" key="5">
    <source>
        <dbReference type="Proteomes" id="UP000006844"/>
    </source>
</evidence>
<reference evidence="4 5" key="1">
    <citation type="journal article" date="2012" name="Stand. Genomic Sci.">
        <title>Complete genome sequence of Terriglobus saanensis type strain SP1PR4(T), an Acidobacteria from tundra soil.</title>
        <authorList>
            <person name="Rawat S.R."/>
            <person name="Mannisto M.K."/>
            <person name="Starovoytov V."/>
            <person name="Goodwin L."/>
            <person name="Nolan M."/>
            <person name="Hauser L."/>
            <person name="Land M."/>
            <person name="Davenport K.W."/>
            <person name="Woyke T."/>
            <person name="Haggblom M.M."/>
        </authorList>
    </citation>
    <scope>NUCLEOTIDE SEQUENCE</scope>
    <source>
        <strain evidence="5">ATCC BAA-1853 / DSM 23119 / SP1PR4</strain>
    </source>
</reference>
<dbReference type="eggNOG" id="ENOG502Z7SW">
    <property type="taxonomic scope" value="Bacteria"/>
</dbReference>
<dbReference type="InterPro" id="IPR008929">
    <property type="entry name" value="Chondroitin_lyas"/>
</dbReference>
<keyword evidence="5" id="KW-1185">Reference proteome</keyword>
<dbReference type="Proteomes" id="UP000006844">
    <property type="component" value="Chromosome"/>
</dbReference>
<dbReference type="HOGENOM" id="CLU_031144_0_0_0"/>
<dbReference type="InterPro" id="IPR006311">
    <property type="entry name" value="TAT_signal"/>
</dbReference>
<dbReference type="RefSeq" id="WP_013566904.1">
    <property type="nucleotide sequence ID" value="NC_014963.1"/>
</dbReference>